<proteinExistence type="inferred from homology"/>
<dbReference type="InterPro" id="IPR023395">
    <property type="entry name" value="MCP_dom_sf"/>
</dbReference>
<comment type="similarity">
    <text evidence="2 9">Belongs to the mitochondrial carrier (TC 2.A.29) family.</text>
</comment>
<evidence type="ECO:0000256" key="8">
    <source>
        <dbReference type="PROSITE-ProRule" id="PRU00282"/>
    </source>
</evidence>
<dbReference type="OrthoDB" id="428293at2759"/>
<evidence type="ECO:0000313" key="11">
    <source>
        <dbReference type="Proteomes" id="UP001149813"/>
    </source>
</evidence>
<keyword evidence="3 9" id="KW-0813">Transport</keyword>
<dbReference type="GO" id="GO:0016020">
    <property type="term" value="C:membrane"/>
    <property type="evidence" value="ECO:0007669"/>
    <property type="project" value="UniProtKB-SubCell"/>
</dbReference>
<evidence type="ECO:0000256" key="3">
    <source>
        <dbReference type="ARBA" id="ARBA00022448"/>
    </source>
</evidence>
<evidence type="ECO:0000256" key="1">
    <source>
        <dbReference type="ARBA" id="ARBA00004141"/>
    </source>
</evidence>
<organism evidence="10 11">
    <name type="scientific">Coemansia erecta</name>
    <dbReference type="NCBI Taxonomy" id="147472"/>
    <lineage>
        <taxon>Eukaryota</taxon>
        <taxon>Fungi</taxon>
        <taxon>Fungi incertae sedis</taxon>
        <taxon>Zoopagomycota</taxon>
        <taxon>Kickxellomycotina</taxon>
        <taxon>Kickxellomycetes</taxon>
        <taxon>Kickxellales</taxon>
        <taxon>Kickxellaceae</taxon>
        <taxon>Coemansia</taxon>
    </lineage>
</organism>
<dbReference type="EMBL" id="JANBOJ010000174">
    <property type="protein sequence ID" value="KAJ1721406.1"/>
    <property type="molecule type" value="Genomic_DNA"/>
</dbReference>
<dbReference type="SUPFAM" id="SSF103506">
    <property type="entry name" value="Mitochondrial carrier"/>
    <property type="match status" value="1"/>
</dbReference>
<dbReference type="AlphaFoldDB" id="A0A9W8CRB8"/>
<evidence type="ECO:0000256" key="5">
    <source>
        <dbReference type="ARBA" id="ARBA00022737"/>
    </source>
</evidence>
<keyword evidence="6" id="KW-1133">Transmembrane helix</keyword>
<feature type="repeat" description="Solcar" evidence="8">
    <location>
        <begin position="122"/>
        <end position="209"/>
    </location>
</feature>
<evidence type="ECO:0000256" key="7">
    <source>
        <dbReference type="ARBA" id="ARBA00023136"/>
    </source>
</evidence>
<keyword evidence="11" id="KW-1185">Reference proteome</keyword>
<accession>A0A9W8CRB8</accession>
<gene>
    <name evidence="10" type="primary">FLX1</name>
    <name evidence="10" type="ORF">LPJ53_004068</name>
</gene>
<comment type="subcellular location">
    <subcellularLocation>
        <location evidence="1">Membrane</location>
        <topology evidence="1">Multi-pass membrane protein</topology>
    </subcellularLocation>
</comment>
<evidence type="ECO:0000256" key="4">
    <source>
        <dbReference type="ARBA" id="ARBA00022692"/>
    </source>
</evidence>
<dbReference type="Pfam" id="PF00153">
    <property type="entry name" value="Mito_carr"/>
    <property type="match status" value="3"/>
</dbReference>
<keyword evidence="5" id="KW-0677">Repeat</keyword>
<keyword evidence="4 8" id="KW-0812">Transmembrane</keyword>
<feature type="repeat" description="Solcar" evidence="8">
    <location>
        <begin position="222"/>
        <end position="328"/>
    </location>
</feature>
<dbReference type="Gene3D" id="1.50.40.10">
    <property type="entry name" value="Mitochondrial carrier domain"/>
    <property type="match status" value="1"/>
</dbReference>
<feature type="repeat" description="Solcar" evidence="8">
    <location>
        <begin position="17"/>
        <end position="106"/>
    </location>
</feature>
<dbReference type="PROSITE" id="PS50920">
    <property type="entry name" value="SOLCAR"/>
    <property type="match status" value="3"/>
</dbReference>
<dbReference type="GO" id="GO:0006862">
    <property type="term" value="P:nucleotide transport"/>
    <property type="evidence" value="ECO:0007669"/>
    <property type="project" value="InterPro"/>
</dbReference>
<dbReference type="InterPro" id="IPR018108">
    <property type="entry name" value="MCP_transmembrane"/>
</dbReference>
<protein>
    <submittedName>
        <fullName evidence="10">Mitochondrial FAD carrier protein flx1</fullName>
    </submittedName>
</protein>
<dbReference type="PANTHER" id="PTHR45683">
    <property type="entry name" value="MITOCHONDRIAL NICOTINAMIDE ADENINE DINUCLEOTIDE TRANSPORTER 1-RELATED-RELATED"/>
    <property type="match status" value="1"/>
</dbReference>
<dbReference type="Proteomes" id="UP001149813">
    <property type="component" value="Unassembled WGS sequence"/>
</dbReference>
<keyword evidence="7 8" id="KW-0472">Membrane</keyword>
<evidence type="ECO:0000256" key="2">
    <source>
        <dbReference type="ARBA" id="ARBA00006375"/>
    </source>
</evidence>
<evidence type="ECO:0000256" key="9">
    <source>
        <dbReference type="RuleBase" id="RU000488"/>
    </source>
</evidence>
<reference evidence="10" key="1">
    <citation type="submission" date="2022-07" db="EMBL/GenBank/DDBJ databases">
        <title>Phylogenomic reconstructions and comparative analyses of Kickxellomycotina fungi.</title>
        <authorList>
            <person name="Reynolds N.K."/>
            <person name="Stajich J.E."/>
            <person name="Barry K."/>
            <person name="Grigoriev I.V."/>
            <person name="Crous P."/>
            <person name="Smith M.E."/>
        </authorList>
    </citation>
    <scope>NUCLEOTIDE SEQUENCE</scope>
    <source>
        <strain evidence="10">NBRC 32514</strain>
    </source>
</reference>
<comment type="caution">
    <text evidence="10">The sequence shown here is derived from an EMBL/GenBank/DDBJ whole genome shotgun (WGS) entry which is preliminary data.</text>
</comment>
<evidence type="ECO:0000313" key="10">
    <source>
        <dbReference type="EMBL" id="KAJ1721406.1"/>
    </source>
</evidence>
<dbReference type="GO" id="GO:0055085">
    <property type="term" value="P:transmembrane transport"/>
    <property type="evidence" value="ECO:0007669"/>
    <property type="project" value="InterPro"/>
</dbReference>
<dbReference type="InterPro" id="IPR044712">
    <property type="entry name" value="SLC25A32-like"/>
</dbReference>
<evidence type="ECO:0000256" key="6">
    <source>
        <dbReference type="ARBA" id="ARBA00022989"/>
    </source>
</evidence>
<name>A0A9W8CRB8_9FUNG</name>
<sequence length="338" mass="36172">MQRSQQQTKLAGSYSGSLAVDHALAGVGGAIVSTVAFHPLDMVKIRLQVDVSARGEAVLGRAVRATKHVIRTDGIRGLYRGLGANLAGNCASWGLYFAWYTWIKEQMAGGHTPETASGISTLSPAQHLFSGALAGALTQCMANPLWVVKTRICTTSPKDPSSYRGLMDGLWQIATKEGIPGLYKGLAPGLLGVAHGGIQFMAYEEMKRRFKNSRPDNATGEFSMLQYALMSSSSKVLALSITYPSQVLRSRLQQQPKSTLTSLPSVATATAATGAPRMVSYTGLLDAVSKMIRAEGIPGFYKGFGPALVRVLPGNIITFVVYERISGYFRGHATHTSI</sequence>